<accession>A0ABW1IL66</accession>
<keyword evidence="1" id="KW-0472">Membrane</keyword>
<feature type="transmembrane region" description="Helical" evidence="1">
    <location>
        <begin position="89"/>
        <end position="118"/>
    </location>
</feature>
<evidence type="ECO:0000256" key="1">
    <source>
        <dbReference type="SAM" id="Phobius"/>
    </source>
</evidence>
<feature type="transmembrane region" description="Helical" evidence="1">
    <location>
        <begin position="7"/>
        <end position="27"/>
    </location>
</feature>
<dbReference type="EMBL" id="JBHSQV010000032">
    <property type="protein sequence ID" value="MFC5985819.1"/>
    <property type="molecule type" value="Genomic_DNA"/>
</dbReference>
<name>A0ABW1IL66_9BACL</name>
<dbReference type="RefSeq" id="WP_379893031.1">
    <property type="nucleotide sequence ID" value="NZ_CBCSCT010000013.1"/>
</dbReference>
<sequence>MKLQTAAFVAIRLLSIYFGIQALFFLVQQWLGYVMISQEDHELERYLLLQLIPGIFMIGVSLLLWLLAKPLAYKLVPAKEDEVEKIEMNGLYPLSLMIVGLVMLVSGLPELISSLISIVAERDLDPFRIGNEGLADELISAGLKTVISLAIILYARPLTRLVSQKQCKE</sequence>
<gene>
    <name evidence="2" type="ORF">ACFPXP_05165</name>
</gene>
<organism evidence="2 3">
    <name type="scientific">Marinicrinis lubricantis</name>
    <dbReference type="NCBI Taxonomy" id="2086470"/>
    <lineage>
        <taxon>Bacteria</taxon>
        <taxon>Bacillati</taxon>
        <taxon>Bacillota</taxon>
        <taxon>Bacilli</taxon>
        <taxon>Bacillales</taxon>
        <taxon>Paenibacillaceae</taxon>
    </lineage>
</organism>
<feature type="transmembrane region" description="Helical" evidence="1">
    <location>
        <begin position="47"/>
        <end position="68"/>
    </location>
</feature>
<dbReference type="Proteomes" id="UP001596250">
    <property type="component" value="Unassembled WGS sequence"/>
</dbReference>
<proteinExistence type="predicted"/>
<protein>
    <submittedName>
        <fullName evidence="2">Uncharacterized protein</fullName>
    </submittedName>
</protein>
<feature type="transmembrane region" description="Helical" evidence="1">
    <location>
        <begin position="138"/>
        <end position="155"/>
    </location>
</feature>
<keyword evidence="3" id="KW-1185">Reference proteome</keyword>
<reference evidence="3" key="1">
    <citation type="journal article" date="2019" name="Int. J. Syst. Evol. Microbiol.">
        <title>The Global Catalogue of Microorganisms (GCM) 10K type strain sequencing project: providing services to taxonomists for standard genome sequencing and annotation.</title>
        <authorList>
            <consortium name="The Broad Institute Genomics Platform"/>
            <consortium name="The Broad Institute Genome Sequencing Center for Infectious Disease"/>
            <person name="Wu L."/>
            <person name="Ma J."/>
        </authorList>
    </citation>
    <scope>NUCLEOTIDE SEQUENCE [LARGE SCALE GENOMIC DNA]</scope>
    <source>
        <strain evidence="3">CCM 8749</strain>
    </source>
</reference>
<evidence type="ECO:0000313" key="3">
    <source>
        <dbReference type="Proteomes" id="UP001596250"/>
    </source>
</evidence>
<keyword evidence="1" id="KW-1133">Transmembrane helix</keyword>
<keyword evidence="1" id="KW-0812">Transmembrane</keyword>
<evidence type="ECO:0000313" key="2">
    <source>
        <dbReference type="EMBL" id="MFC5985819.1"/>
    </source>
</evidence>
<comment type="caution">
    <text evidence="2">The sequence shown here is derived from an EMBL/GenBank/DDBJ whole genome shotgun (WGS) entry which is preliminary data.</text>
</comment>